<protein>
    <submittedName>
        <fullName evidence="2">Uncharacterized protein</fullName>
    </submittedName>
</protein>
<reference evidence="3" key="1">
    <citation type="journal article" date="2019" name="Int. J. Syst. Evol. Microbiol.">
        <title>The Global Catalogue of Microorganisms (GCM) 10K type strain sequencing project: providing services to taxonomists for standard genome sequencing and annotation.</title>
        <authorList>
            <consortium name="The Broad Institute Genomics Platform"/>
            <consortium name="The Broad Institute Genome Sequencing Center for Infectious Disease"/>
            <person name="Wu L."/>
            <person name="Ma J."/>
        </authorList>
    </citation>
    <scope>NUCLEOTIDE SEQUENCE [LARGE SCALE GENOMIC DNA]</scope>
    <source>
        <strain evidence="3">CGMCC 1.15197</strain>
    </source>
</reference>
<evidence type="ECO:0000313" key="2">
    <source>
        <dbReference type="EMBL" id="GGF01749.1"/>
    </source>
</evidence>
<name>A0ABQ1TS96_9BACT</name>
<dbReference type="EMBL" id="BMHT01000002">
    <property type="protein sequence ID" value="GGF01749.1"/>
    <property type="molecule type" value="Genomic_DNA"/>
</dbReference>
<feature type="signal peptide" evidence="1">
    <location>
        <begin position="1"/>
        <end position="26"/>
    </location>
</feature>
<evidence type="ECO:0000313" key="3">
    <source>
        <dbReference type="Proteomes" id="UP000632273"/>
    </source>
</evidence>
<feature type="chain" id="PRO_5047401027" evidence="1">
    <location>
        <begin position="27"/>
        <end position="137"/>
    </location>
</feature>
<sequence length="137" mass="15316">MRRYLQKASFVLLTLGGSFLAAPALAQHPQPVALQKVNDTTFRLRIQDPIQQSGRVRVVSLVTGQTLLDQPYNAPAYGCNLDFRDLQKGQYRLILQVGQSKYRYIVQVQSQPQSYAALRTLTVKTHLPEMSPASASL</sequence>
<evidence type="ECO:0000256" key="1">
    <source>
        <dbReference type="SAM" id="SignalP"/>
    </source>
</evidence>
<keyword evidence="1" id="KW-0732">Signal</keyword>
<gene>
    <name evidence="2" type="ORF">GCM10011383_10800</name>
</gene>
<proteinExistence type="predicted"/>
<keyword evidence="3" id="KW-1185">Reference proteome</keyword>
<comment type="caution">
    <text evidence="2">The sequence shown here is derived from an EMBL/GenBank/DDBJ whole genome shotgun (WGS) entry which is preliminary data.</text>
</comment>
<dbReference type="Proteomes" id="UP000632273">
    <property type="component" value="Unassembled WGS sequence"/>
</dbReference>
<accession>A0ABQ1TS96</accession>
<organism evidence="2 3">
    <name type="scientific">Hymenobacter cavernae</name>
    <dbReference type="NCBI Taxonomy" id="2044852"/>
    <lineage>
        <taxon>Bacteria</taxon>
        <taxon>Pseudomonadati</taxon>
        <taxon>Bacteroidota</taxon>
        <taxon>Cytophagia</taxon>
        <taxon>Cytophagales</taxon>
        <taxon>Hymenobacteraceae</taxon>
        <taxon>Hymenobacter</taxon>
    </lineage>
</organism>